<sequence length="271" mass="31677">MNDEKAYWDNRYEEETTGWDLGAVSPPLKEYFDQLTTKDIAILIPGAGNAYEAAYLHDNGFSNVTVVDISEIPLNNFKKNHPTFPSERLIHQDFFKHKGEYDLIIEQTFFCSFNPSRMNRVKYTTKMLSLLKPDGKLVGLWFNIPLDATTEKRPYGGTKKEYLSYFAPSFEVLTFKPAHNSYIERDGKEFFAILKKRNIKKQQNNPLHGITLKHILEHLVAVYGWERMDQEVRINCFAINPAIKSSLRFLRKTPWAREKVERLYLKSLKEK</sequence>
<organism evidence="5 6">
    <name type="scientific">Patiriisocius marinus</name>
    <dbReference type="NCBI Taxonomy" id="1397112"/>
    <lineage>
        <taxon>Bacteria</taxon>
        <taxon>Pseudomonadati</taxon>
        <taxon>Bacteroidota</taxon>
        <taxon>Flavobacteriia</taxon>
        <taxon>Flavobacteriales</taxon>
        <taxon>Flavobacteriaceae</taxon>
        <taxon>Patiriisocius</taxon>
    </lineage>
</organism>
<dbReference type="CDD" id="cd02440">
    <property type="entry name" value="AdoMet_MTases"/>
    <property type="match status" value="1"/>
</dbReference>
<keyword evidence="6" id="KW-1185">Reference proteome</keyword>
<dbReference type="InterPro" id="IPR029063">
    <property type="entry name" value="SAM-dependent_MTases_sf"/>
</dbReference>
<evidence type="ECO:0000313" key="5">
    <source>
        <dbReference type="EMBL" id="GER60539.1"/>
    </source>
</evidence>
<dbReference type="Gene3D" id="3.40.50.150">
    <property type="entry name" value="Vaccinia Virus protein VP39"/>
    <property type="match status" value="1"/>
</dbReference>
<name>A0A5J4IRL5_9FLAO</name>
<accession>A0A5J4IRL5</accession>
<dbReference type="Pfam" id="PF09905">
    <property type="entry name" value="VF530"/>
    <property type="match status" value="1"/>
</dbReference>
<evidence type="ECO:0000256" key="1">
    <source>
        <dbReference type="ARBA" id="ARBA00022553"/>
    </source>
</evidence>
<proteinExistence type="predicted"/>
<evidence type="ECO:0000256" key="2">
    <source>
        <dbReference type="ARBA" id="ARBA00022603"/>
    </source>
</evidence>
<evidence type="ECO:0008006" key="7">
    <source>
        <dbReference type="Google" id="ProtNLM"/>
    </source>
</evidence>
<dbReference type="PANTHER" id="PTHR32183">
    <property type="match status" value="1"/>
</dbReference>
<dbReference type="PANTHER" id="PTHR32183:SF11">
    <property type="entry name" value="THIOL METHYLTRANSFERASE 2-RELATED"/>
    <property type="match status" value="1"/>
</dbReference>
<evidence type="ECO:0000256" key="3">
    <source>
        <dbReference type="ARBA" id="ARBA00022679"/>
    </source>
</evidence>
<dbReference type="PROSITE" id="PS51585">
    <property type="entry name" value="SAM_MT_TPMT"/>
    <property type="match status" value="1"/>
</dbReference>
<keyword evidence="2" id="KW-0489">Methyltransferase</keyword>
<protein>
    <recommendedName>
        <fullName evidence="7">Thiopurine S-methyltransferase</fullName>
    </recommendedName>
</protein>
<dbReference type="InterPro" id="IPR036361">
    <property type="entry name" value="SAP_dom_sf"/>
</dbReference>
<reference evidence="5 6" key="1">
    <citation type="submission" date="2019-08" db="EMBL/GenBank/DDBJ databases">
        <title>Draft genome sequence of Ulvibacter marinus type strain NBRC 109484.</title>
        <authorList>
            <person name="Kawano K."/>
            <person name="Ushijima N."/>
            <person name="Kihara M."/>
            <person name="Itoh H."/>
        </authorList>
    </citation>
    <scope>NUCLEOTIDE SEQUENCE [LARGE SCALE GENOMIC DNA]</scope>
    <source>
        <strain evidence="5 6">NBRC 109484</strain>
    </source>
</reference>
<dbReference type="GO" id="GO:0003677">
    <property type="term" value="F:DNA binding"/>
    <property type="evidence" value="ECO:0007669"/>
    <property type="project" value="InterPro"/>
</dbReference>
<dbReference type="InterPro" id="IPR018668">
    <property type="entry name" value="DNA-binding_VF530-like"/>
</dbReference>
<dbReference type="AlphaFoldDB" id="A0A5J4IRL5"/>
<keyword evidence="4" id="KW-0949">S-adenosyl-L-methionine</keyword>
<comment type="caution">
    <text evidence="5">The sequence shown here is derived from an EMBL/GenBank/DDBJ whole genome shotgun (WGS) entry which is preliminary data.</text>
</comment>
<dbReference type="Proteomes" id="UP000326509">
    <property type="component" value="Unassembled WGS sequence"/>
</dbReference>
<dbReference type="EMBL" id="BKCG01000008">
    <property type="protein sequence ID" value="GER60539.1"/>
    <property type="molecule type" value="Genomic_DNA"/>
</dbReference>
<evidence type="ECO:0000256" key="4">
    <source>
        <dbReference type="ARBA" id="ARBA00022691"/>
    </source>
</evidence>
<dbReference type="InterPro" id="IPR008854">
    <property type="entry name" value="TPMT"/>
</dbReference>
<keyword evidence="1" id="KW-0597">Phosphoprotein</keyword>
<dbReference type="Pfam" id="PF05724">
    <property type="entry name" value="TPMT"/>
    <property type="match status" value="1"/>
</dbReference>
<dbReference type="OrthoDB" id="9778208at2"/>
<dbReference type="SUPFAM" id="SSF53335">
    <property type="entry name" value="S-adenosyl-L-methionine-dependent methyltransferases"/>
    <property type="match status" value="1"/>
</dbReference>
<gene>
    <name evidence="5" type="ORF">ULMA_26470</name>
</gene>
<dbReference type="GO" id="GO:0032259">
    <property type="term" value="P:methylation"/>
    <property type="evidence" value="ECO:0007669"/>
    <property type="project" value="UniProtKB-KW"/>
</dbReference>
<keyword evidence="3" id="KW-0808">Transferase</keyword>
<dbReference type="GO" id="GO:0008757">
    <property type="term" value="F:S-adenosylmethionine-dependent methyltransferase activity"/>
    <property type="evidence" value="ECO:0007669"/>
    <property type="project" value="InterPro"/>
</dbReference>
<dbReference type="Gene3D" id="1.10.720.30">
    <property type="entry name" value="SAP domain"/>
    <property type="match status" value="1"/>
</dbReference>
<dbReference type="RefSeq" id="WP_161596104.1">
    <property type="nucleotide sequence ID" value="NZ_BKCG01000008.1"/>
</dbReference>
<evidence type="ECO:0000313" key="6">
    <source>
        <dbReference type="Proteomes" id="UP000326509"/>
    </source>
</evidence>